<dbReference type="InterPro" id="IPR025757">
    <property type="entry name" value="MIP1_Leuzipper"/>
</dbReference>
<feature type="non-terminal residue" evidence="4">
    <location>
        <position position="520"/>
    </location>
</feature>
<dbReference type="AlphaFoldDB" id="A0AA38G0R1"/>
<keyword evidence="5" id="KW-1185">Reference proteome</keyword>
<proteinExistence type="predicted"/>
<dbReference type="EMBL" id="JAHRHJ020000005">
    <property type="protein sequence ID" value="KAH9314252.1"/>
    <property type="molecule type" value="Genomic_DNA"/>
</dbReference>
<comment type="caution">
    <text evidence="4">The sequence shown here is derived from an EMBL/GenBank/DDBJ whole genome shotgun (WGS) entry which is preliminary data.</text>
</comment>
<dbReference type="Proteomes" id="UP000824469">
    <property type="component" value="Unassembled WGS sequence"/>
</dbReference>
<protein>
    <recommendedName>
        <fullName evidence="3">Ternary complex factor MIP1 leucine-zipper domain-containing protein</fullName>
    </recommendedName>
</protein>
<evidence type="ECO:0000256" key="2">
    <source>
        <dbReference type="SAM" id="MobiDB-lite"/>
    </source>
</evidence>
<keyword evidence="1" id="KW-0175">Coiled coil</keyword>
<dbReference type="Pfam" id="PF14389">
    <property type="entry name" value="Lzipper-MIP1"/>
    <property type="match status" value="1"/>
</dbReference>
<feature type="region of interest" description="Disordered" evidence="2">
    <location>
        <begin position="201"/>
        <end position="220"/>
    </location>
</feature>
<feature type="compositionally biased region" description="Basic and acidic residues" evidence="2">
    <location>
        <begin position="81"/>
        <end position="98"/>
    </location>
</feature>
<evidence type="ECO:0000313" key="5">
    <source>
        <dbReference type="Proteomes" id="UP000824469"/>
    </source>
</evidence>
<feature type="domain" description="Ternary complex factor MIP1 leucine-zipper" evidence="3">
    <location>
        <begin position="104"/>
        <end position="185"/>
    </location>
</feature>
<dbReference type="OMA" id="MYHGSLE"/>
<evidence type="ECO:0000259" key="3">
    <source>
        <dbReference type="Pfam" id="PF14389"/>
    </source>
</evidence>
<dbReference type="PANTHER" id="PTHR46248">
    <property type="entry name" value="EXPRESSED PROTEIN"/>
    <property type="match status" value="1"/>
</dbReference>
<organism evidence="4 5">
    <name type="scientific">Taxus chinensis</name>
    <name type="common">Chinese yew</name>
    <name type="synonym">Taxus wallichiana var. chinensis</name>
    <dbReference type="NCBI Taxonomy" id="29808"/>
    <lineage>
        <taxon>Eukaryota</taxon>
        <taxon>Viridiplantae</taxon>
        <taxon>Streptophyta</taxon>
        <taxon>Embryophyta</taxon>
        <taxon>Tracheophyta</taxon>
        <taxon>Spermatophyta</taxon>
        <taxon>Pinopsida</taxon>
        <taxon>Pinidae</taxon>
        <taxon>Conifers II</taxon>
        <taxon>Cupressales</taxon>
        <taxon>Taxaceae</taxon>
        <taxon>Taxus</taxon>
    </lineage>
</organism>
<sequence length="520" mass="58275">MVLKPAWDGFATLASNGLVALSHAENTKSPARKKSELCYVHDPADYKVLTSFSAAVEEIAMHTRCRTSVQTMKRPANYEKVQAKQTKELQETTKETASSRRSSRRERKIELEQVIDKLRKKLRYEENVHRALERAFTRPLGALPRLPPYLSSKTLELLAEVAVLEEEVVRLEEQIVNLRQGLYQESVYISSTRKQMVSVENVEQSRAKKPEQSVQESQQGKGDFVVGGVLPSISEFSSDAASQTGLLYRKKASSVSGSESKGVHIVAQVENSKLPLYRGLAEDGSKSWKGLQKRLGPLEASHGKENQLHMNPRNMVSSSKVSRSRTTAQKQYPVDKKAVKIYASKGQTEHNTTTCNLGLEYVPNLSALQDGKSMDPNRISEEMVKCLLHIFLKLTRQSLGPEYDKSSVISRSTLSSLSSRSFGTRSTLSCKTPTDSSEEIDFRDPYGVCIDSESRDVGPYKHLHEIAANSIDISRMQNSLPLLKRLKILADKLSSVDLRGLTHQHKLAFWINIYNVCMMN</sequence>
<reference evidence="4 5" key="1">
    <citation type="journal article" date="2021" name="Nat. Plants">
        <title>The Taxus genome provides insights into paclitaxel biosynthesis.</title>
        <authorList>
            <person name="Xiong X."/>
            <person name="Gou J."/>
            <person name="Liao Q."/>
            <person name="Li Y."/>
            <person name="Zhou Q."/>
            <person name="Bi G."/>
            <person name="Li C."/>
            <person name="Du R."/>
            <person name="Wang X."/>
            <person name="Sun T."/>
            <person name="Guo L."/>
            <person name="Liang H."/>
            <person name="Lu P."/>
            <person name="Wu Y."/>
            <person name="Zhang Z."/>
            <person name="Ro D.K."/>
            <person name="Shang Y."/>
            <person name="Huang S."/>
            <person name="Yan J."/>
        </authorList>
    </citation>
    <scope>NUCLEOTIDE SEQUENCE [LARGE SCALE GENOMIC DNA]</scope>
    <source>
        <strain evidence="4">Ta-2019</strain>
    </source>
</reference>
<feature type="coiled-coil region" evidence="1">
    <location>
        <begin position="108"/>
        <end position="181"/>
    </location>
</feature>
<evidence type="ECO:0000313" key="4">
    <source>
        <dbReference type="EMBL" id="KAH9314252.1"/>
    </source>
</evidence>
<gene>
    <name evidence="4" type="ORF">KI387_022879</name>
</gene>
<dbReference type="PANTHER" id="PTHR46248:SF9">
    <property type="entry name" value="EXPRESSED PROTEIN"/>
    <property type="match status" value="1"/>
</dbReference>
<name>A0AA38G0R1_TAXCH</name>
<feature type="region of interest" description="Disordered" evidence="2">
    <location>
        <begin position="76"/>
        <end position="106"/>
    </location>
</feature>
<evidence type="ECO:0000256" key="1">
    <source>
        <dbReference type="SAM" id="Coils"/>
    </source>
</evidence>
<accession>A0AA38G0R1</accession>